<name>A0A316A4Y9_9ACTN</name>
<sequence>MSPERHADLRDLEVYALDYASSAFEEYQAEVRRRIVLERLALRAPRRVLEVGCGLVSLASFVEDKTTCVVVEPTAPFVTTVRDQLDARHTVVHSTLEDAVTSGALPLDVPFDVIVVSSLLHEVTDPSALMRAVRACCSENTLVHVNAPNLLSLHRRLGMQMGLLRDLRELSTRQKTLQQRAFYDSAGLKAELESVGLSVTAEGGYFLKPFAAEQMSEAVGSGMLDPQVLEALVVLGAQLPELASEIWCEGVLSCA</sequence>
<dbReference type="OrthoDB" id="653491at2"/>
<dbReference type="GO" id="GO:0032259">
    <property type="term" value="P:methylation"/>
    <property type="evidence" value="ECO:0007669"/>
    <property type="project" value="UniProtKB-KW"/>
</dbReference>
<comment type="caution">
    <text evidence="1">The sequence shown here is derived from an EMBL/GenBank/DDBJ whole genome shotgun (WGS) entry which is preliminary data.</text>
</comment>
<dbReference type="Pfam" id="PF13489">
    <property type="entry name" value="Methyltransf_23"/>
    <property type="match status" value="1"/>
</dbReference>
<gene>
    <name evidence="1" type="ORF">BXY45_119104</name>
</gene>
<dbReference type="AlphaFoldDB" id="A0A316A4Y9"/>
<dbReference type="SUPFAM" id="SSF53335">
    <property type="entry name" value="S-adenosyl-L-methionine-dependent methyltransferases"/>
    <property type="match status" value="1"/>
</dbReference>
<dbReference type="Gene3D" id="3.40.50.150">
    <property type="entry name" value="Vaccinia Virus protein VP39"/>
    <property type="match status" value="1"/>
</dbReference>
<dbReference type="EMBL" id="QGDQ01000019">
    <property type="protein sequence ID" value="PWJ52609.1"/>
    <property type="molecule type" value="Genomic_DNA"/>
</dbReference>
<dbReference type="GO" id="GO:0008168">
    <property type="term" value="F:methyltransferase activity"/>
    <property type="evidence" value="ECO:0007669"/>
    <property type="project" value="UniProtKB-KW"/>
</dbReference>
<evidence type="ECO:0000313" key="1">
    <source>
        <dbReference type="EMBL" id="PWJ52609.1"/>
    </source>
</evidence>
<dbReference type="Proteomes" id="UP000245469">
    <property type="component" value="Unassembled WGS sequence"/>
</dbReference>
<proteinExistence type="predicted"/>
<keyword evidence="1" id="KW-0489">Methyltransferase</keyword>
<organism evidence="1 2">
    <name type="scientific">Quadrisphaera granulorum</name>
    <dbReference type="NCBI Taxonomy" id="317664"/>
    <lineage>
        <taxon>Bacteria</taxon>
        <taxon>Bacillati</taxon>
        <taxon>Actinomycetota</taxon>
        <taxon>Actinomycetes</taxon>
        <taxon>Kineosporiales</taxon>
        <taxon>Kineosporiaceae</taxon>
        <taxon>Quadrisphaera</taxon>
    </lineage>
</organism>
<reference evidence="1 2" key="1">
    <citation type="submission" date="2018-03" db="EMBL/GenBank/DDBJ databases">
        <title>Genomic Encyclopedia of Archaeal and Bacterial Type Strains, Phase II (KMG-II): from individual species to whole genera.</title>
        <authorList>
            <person name="Goeker M."/>
        </authorList>
    </citation>
    <scope>NUCLEOTIDE SEQUENCE [LARGE SCALE GENOMIC DNA]</scope>
    <source>
        <strain evidence="1 2">DSM 44889</strain>
    </source>
</reference>
<evidence type="ECO:0000313" key="2">
    <source>
        <dbReference type="Proteomes" id="UP000245469"/>
    </source>
</evidence>
<protein>
    <submittedName>
        <fullName evidence="1">2-polyprenyl-3-methyl-5-hydroxy-6-metoxy-1, 4-benzoquinol methylase</fullName>
    </submittedName>
</protein>
<accession>A0A316A4Y9</accession>
<keyword evidence="2" id="KW-1185">Reference proteome</keyword>
<dbReference type="InterPro" id="IPR029063">
    <property type="entry name" value="SAM-dependent_MTases_sf"/>
</dbReference>
<keyword evidence="1" id="KW-0808">Transferase</keyword>
<dbReference type="RefSeq" id="WP_109775303.1">
    <property type="nucleotide sequence ID" value="NZ_QGDQ01000019.1"/>
</dbReference>